<dbReference type="AlphaFoldDB" id="A0A6A6SKG6"/>
<dbReference type="Proteomes" id="UP000799324">
    <property type="component" value="Unassembled WGS sequence"/>
</dbReference>
<proteinExistence type="predicted"/>
<evidence type="ECO:0000313" key="1">
    <source>
        <dbReference type="EMBL" id="KAF2648336.1"/>
    </source>
</evidence>
<evidence type="ECO:0000313" key="2">
    <source>
        <dbReference type="Proteomes" id="UP000799324"/>
    </source>
</evidence>
<organism evidence="1 2">
    <name type="scientific">Lophiostoma macrostomum CBS 122681</name>
    <dbReference type="NCBI Taxonomy" id="1314788"/>
    <lineage>
        <taxon>Eukaryota</taxon>
        <taxon>Fungi</taxon>
        <taxon>Dikarya</taxon>
        <taxon>Ascomycota</taxon>
        <taxon>Pezizomycotina</taxon>
        <taxon>Dothideomycetes</taxon>
        <taxon>Pleosporomycetidae</taxon>
        <taxon>Pleosporales</taxon>
        <taxon>Lophiostomataceae</taxon>
        <taxon>Lophiostoma</taxon>
    </lineage>
</organism>
<dbReference type="EMBL" id="MU004544">
    <property type="protein sequence ID" value="KAF2648336.1"/>
    <property type="molecule type" value="Genomic_DNA"/>
</dbReference>
<name>A0A6A6SKG6_9PLEO</name>
<keyword evidence="2" id="KW-1185">Reference proteome</keyword>
<accession>A0A6A6SKG6</accession>
<gene>
    <name evidence="1" type="ORF">K491DRAFT_684778</name>
</gene>
<protein>
    <submittedName>
        <fullName evidence="1">Uncharacterized protein</fullName>
    </submittedName>
</protein>
<sequence length="330" mass="38010">MIYESYQERKYIIEPVYKTEGINMHPFRLFERYGRFTADGGLLLGGIVGAAISVFRLPGLHEQIYQRALAGFSVGGFVGSLTTRIGSNDIKATIEIRKSQQHARNEVYWKLLSVPDSQIMHQLSRSADSLLRLRARDYEWKLRPSKSDLQAPPDRRASSEFPKRIELAMARAFPILAQDTLTAHTRELDYVTQIMERKSREYEESGRTDEILNLQLEIYAMLRESLLGVTTQFEVELRNESKGRLDDEARPSRQFVDERNRYLTSTMAATLLEKLQELKADRVNALEEKGDIAGANRILASWDTVIWEYEMELERRKMDCFDTETSTPAG</sequence>
<reference evidence="1" key="1">
    <citation type="journal article" date="2020" name="Stud. Mycol.">
        <title>101 Dothideomycetes genomes: a test case for predicting lifestyles and emergence of pathogens.</title>
        <authorList>
            <person name="Haridas S."/>
            <person name="Albert R."/>
            <person name="Binder M."/>
            <person name="Bloem J."/>
            <person name="Labutti K."/>
            <person name="Salamov A."/>
            <person name="Andreopoulos B."/>
            <person name="Baker S."/>
            <person name="Barry K."/>
            <person name="Bills G."/>
            <person name="Bluhm B."/>
            <person name="Cannon C."/>
            <person name="Castanera R."/>
            <person name="Culley D."/>
            <person name="Daum C."/>
            <person name="Ezra D."/>
            <person name="Gonzalez J."/>
            <person name="Henrissat B."/>
            <person name="Kuo A."/>
            <person name="Liang C."/>
            <person name="Lipzen A."/>
            <person name="Lutzoni F."/>
            <person name="Magnuson J."/>
            <person name="Mondo S."/>
            <person name="Nolan M."/>
            <person name="Ohm R."/>
            <person name="Pangilinan J."/>
            <person name="Park H.-J."/>
            <person name="Ramirez L."/>
            <person name="Alfaro M."/>
            <person name="Sun H."/>
            <person name="Tritt A."/>
            <person name="Yoshinaga Y."/>
            <person name="Zwiers L.-H."/>
            <person name="Turgeon B."/>
            <person name="Goodwin S."/>
            <person name="Spatafora J."/>
            <person name="Crous P."/>
            <person name="Grigoriev I."/>
        </authorList>
    </citation>
    <scope>NUCLEOTIDE SEQUENCE</scope>
    <source>
        <strain evidence="1">CBS 122681</strain>
    </source>
</reference>